<accession>A0ABU4ZJA4</accession>
<dbReference type="Pfam" id="PF08479">
    <property type="entry name" value="POTRA_2"/>
    <property type="match status" value="1"/>
</dbReference>
<feature type="chain" id="PRO_5045804627" evidence="4">
    <location>
        <begin position="39"/>
        <end position="598"/>
    </location>
</feature>
<keyword evidence="1" id="KW-0472">Membrane</keyword>
<dbReference type="PANTHER" id="PTHR34597">
    <property type="entry name" value="SLR1661 PROTEIN"/>
    <property type="match status" value="1"/>
</dbReference>
<evidence type="ECO:0000256" key="3">
    <source>
        <dbReference type="ARBA" id="ARBA00023237"/>
    </source>
</evidence>
<dbReference type="Gene3D" id="2.40.160.50">
    <property type="entry name" value="membrane protein fhac: a member of the omp85/tpsb transporter family"/>
    <property type="match status" value="1"/>
</dbReference>
<feature type="domain" description="Haemolysin activator HlyB C-terminal" evidence="5">
    <location>
        <begin position="442"/>
        <end position="559"/>
    </location>
</feature>
<gene>
    <name evidence="7" type="ORF">RFM68_09420</name>
</gene>
<keyword evidence="8" id="KW-1185">Reference proteome</keyword>
<keyword evidence="3" id="KW-0998">Cell outer membrane</keyword>
<dbReference type="Pfam" id="PF03865">
    <property type="entry name" value="ShlB"/>
    <property type="match status" value="1"/>
</dbReference>
<feature type="signal peptide" evidence="4">
    <location>
        <begin position="1"/>
        <end position="38"/>
    </location>
</feature>
<dbReference type="InterPro" id="IPR013686">
    <property type="entry name" value="Polypept-transport_assoc_ShlB"/>
</dbReference>
<evidence type="ECO:0000256" key="2">
    <source>
        <dbReference type="ARBA" id="ARBA00022692"/>
    </source>
</evidence>
<dbReference type="Proteomes" id="UP001276840">
    <property type="component" value="Unassembled WGS sequence"/>
</dbReference>
<comment type="caution">
    <text evidence="7">The sequence shown here is derived from an EMBL/GenBank/DDBJ whole genome shotgun (WGS) entry which is preliminary data.</text>
</comment>
<evidence type="ECO:0000259" key="6">
    <source>
        <dbReference type="Pfam" id="PF08479"/>
    </source>
</evidence>
<proteinExistence type="predicted"/>
<feature type="domain" description="Polypeptide-transport-associated ShlB-type" evidence="6">
    <location>
        <begin position="95"/>
        <end position="165"/>
    </location>
</feature>
<dbReference type="Gene3D" id="3.10.20.310">
    <property type="entry name" value="membrane protein fhac"/>
    <property type="match status" value="1"/>
</dbReference>
<reference evidence="7 8" key="1">
    <citation type="submission" date="2023-08" db="EMBL/GenBank/DDBJ databases">
        <title>Implementing the SeqCode for naming new Mesorhizobium species isolated from Vachellia karroo root nodules.</title>
        <authorList>
            <person name="Van Lill M."/>
        </authorList>
    </citation>
    <scope>NUCLEOTIDE SEQUENCE [LARGE SCALE GENOMIC DNA]</scope>
    <source>
        <strain evidence="7 8">MSK 1335</strain>
    </source>
</reference>
<sequence length="598" mass="63696">MARHRVSEPAVRNAAPPLARTRAALLLALLLPAGPALAQSALERNLPPPVAPRPAALTIGTADYGKGDDTPLGVNLAGVRLIGPDETVPATAPRGVSISEVSGIAPQAVTAALSPYVGKPLTRGQIARMQSELAGVWRRAGFPFVSVTVPPQEITSGVLSLRVVEFHAGQVHVEGGSALERNLAGRMRLEPGQRIDAGAIEEDLDWINRNPFRHVEGVFAPGDEKGASDITLKVTEDKPFSVFGSHANTGSKATGMDRWSAGGGLWLPMLNDMTLSYRFTRSGEFWDDGEVFKLDTGRPGYLSHSARIELPTFDRQALSIAPNFVETNELVSGTPFSFDNTTFELPILYRSAISNILPGHYWGDIYFGVEPKWLKRTTAFAGVDVAKGEANLFNLVFGWSDDFSDPYGRTSIDARVKANPGGVVSKNTAADWTSFTGGRVDDDTYVTAGVDISRMTDLTHGFGWASQLSALIAGQALPDSERLSLGGFYAVRGYGSEDGAADAGLVWRNELRLPTYAPLTRAGMGVRDGLSPFLFVDLGHGYDFAVKDHTTLAATGVGFDYNIGANLAASLTGAVALADAGDTRSGDTTLTANVRISY</sequence>
<evidence type="ECO:0000259" key="5">
    <source>
        <dbReference type="Pfam" id="PF03865"/>
    </source>
</evidence>
<keyword evidence="2" id="KW-0812">Transmembrane</keyword>
<dbReference type="PANTHER" id="PTHR34597:SF3">
    <property type="entry name" value="OUTER MEMBRANE TRANSPORTER CDIB"/>
    <property type="match status" value="1"/>
</dbReference>
<keyword evidence="4" id="KW-0732">Signal</keyword>
<dbReference type="EMBL" id="JAVIJF010000006">
    <property type="protein sequence ID" value="MDX8524727.1"/>
    <property type="molecule type" value="Genomic_DNA"/>
</dbReference>
<evidence type="ECO:0000256" key="1">
    <source>
        <dbReference type="ARBA" id="ARBA00022452"/>
    </source>
</evidence>
<keyword evidence="1" id="KW-1134">Transmembrane beta strand</keyword>
<organism evidence="7 8">
    <name type="scientific">Mesorhizobium montanum</name>
    <dbReference type="NCBI Taxonomy" id="3072323"/>
    <lineage>
        <taxon>Bacteria</taxon>
        <taxon>Pseudomonadati</taxon>
        <taxon>Pseudomonadota</taxon>
        <taxon>Alphaproteobacteria</taxon>
        <taxon>Hyphomicrobiales</taxon>
        <taxon>Phyllobacteriaceae</taxon>
        <taxon>Mesorhizobium</taxon>
    </lineage>
</organism>
<name>A0ABU4ZJA4_9HYPH</name>
<evidence type="ECO:0000313" key="8">
    <source>
        <dbReference type="Proteomes" id="UP001276840"/>
    </source>
</evidence>
<dbReference type="InterPro" id="IPR051544">
    <property type="entry name" value="TPS_OM_transporter"/>
</dbReference>
<protein>
    <submittedName>
        <fullName evidence="7">ShlB/FhaC/HecB family hemolysin secretion/activation protein</fullName>
    </submittedName>
</protein>
<dbReference type="RefSeq" id="WP_320232474.1">
    <property type="nucleotide sequence ID" value="NZ_JAVIJF010000006.1"/>
</dbReference>
<dbReference type="InterPro" id="IPR005565">
    <property type="entry name" value="Hemolysn_activator_HlyB_C"/>
</dbReference>
<evidence type="ECO:0000313" key="7">
    <source>
        <dbReference type="EMBL" id="MDX8524727.1"/>
    </source>
</evidence>
<evidence type="ECO:0000256" key="4">
    <source>
        <dbReference type="SAM" id="SignalP"/>
    </source>
</evidence>